<dbReference type="AlphaFoldDB" id="A0A9X1RQW7"/>
<accession>A0A9X1RQW7</accession>
<protein>
    <submittedName>
        <fullName evidence="1">Uncharacterized protein</fullName>
    </submittedName>
</protein>
<dbReference type="Proteomes" id="UP001139308">
    <property type="component" value="Unassembled WGS sequence"/>
</dbReference>
<name>A0A9X1RQW7_9BURK</name>
<reference evidence="1" key="1">
    <citation type="submission" date="2022-01" db="EMBL/GenBank/DDBJ databases">
        <title>Genome sequence and assembly of Parabukholderia sp. RG36.</title>
        <authorList>
            <person name="Chhetri G."/>
        </authorList>
    </citation>
    <scope>NUCLEOTIDE SEQUENCE</scope>
    <source>
        <strain evidence="1">RG36</strain>
    </source>
</reference>
<gene>
    <name evidence="1" type="ORF">L5014_24980</name>
</gene>
<keyword evidence="2" id="KW-1185">Reference proteome</keyword>
<dbReference type="RefSeq" id="WP_238466498.1">
    <property type="nucleotide sequence ID" value="NZ_JAKLJA010000025.1"/>
</dbReference>
<evidence type="ECO:0000313" key="1">
    <source>
        <dbReference type="EMBL" id="MCG5076576.1"/>
    </source>
</evidence>
<proteinExistence type="predicted"/>
<sequence length="221" mass="25269">MVVADVRPVDPALQFDFHPVAIQRSKWTHQFHVWSPKLSRRLSLYSHAAVDFWAMIESYASVLTFCEYPGLILVDQKPRIVDFVLRRDDVTEFVVVETTRLTAIDAGLIEILDPLPVSTVNADALQPHRQWIDNWMRMLPYVTSNGPFLSNEFLDRIEQGLALPKPLYAIEYEALPTDPVLTRTAVFDLTRRGRLVSPDLRAGELNRHTRFRQVVATEGAS</sequence>
<dbReference type="EMBL" id="JAKLJA010000025">
    <property type="protein sequence ID" value="MCG5076576.1"/>
    <property type="molecule type" value="Genomic_DNA"/>
</dbReference>
<evidence type="ECO:0000313" key="2">
    <source>
        <dbReference type="Proteomes" id="UP001139308"/>
    </source>
</evidence>
<organism evidence="1 2">
    <name type="scientific">Paraburkholderia tagetis</name>
    <dbReference type="NCBI Taxonomy" id="2913261"/>
    <lineage>
        <taxon>Bacteria</taxon>
        <taxon>Pseudomonadati</taxon>
        <taxon>Pseudomonadota</taxon>
        <taxon>Betaproteobacteria</taxon>
        <taxon>Burkholderiales</taxon>
        <taxon>Burkholderiaceae</taxon>
        <taxon>Paraburkholderia</taxon>
    </lineage>
</organism>
<comment type="caution">
    <text evidence="1">The sequence shown here is derived from an EMBL/GenBank/DDBJ whole genome shotgun (WGS) entry which is preliminary data.</text>
</comment>